<feature type="domain" description="Cytochrome c-type biogenesis protein H Ig-like" evidence="8">
    <location>
        <begin position="305"/>
        <end position="409"/>
    </location>
</feature>
<evidence type="ECO:0000256" key="5">
    <source>
        <dbReference type="PROSITE-ProRule" id="PRU00339"/>
    </source>
</evidence>
<dbReference type="InterPro" id="IPR056412">
    <property type="entry name" value="Ig_CycH"/>
</dbReference>
<dbReference type="OrthoDB" id="9776053at2"/>
<evidence type="ECO:0000256" key="2">
    <source>
        <dbReference type="ARBA" id="ARBA00022737"/>
    </source>
</evidence>
<evidence type="ECO:0000259" key="8">
    <source>
        <dbReference type="Pfam" id="PF23892"/>
    </source>
</evidence>
<feature type="transmembrane region" description="Helical" evidence="7">
    <location>
        <begin position="6"/>
        <end position="24"/>
    </location>
</feature>
<dbReference type="SUPFAM" id="SSF48452">
    <property type="entry name" value="TPR-like"/>
    <property type="match status" value="1"/>
</dbReference>
<dbReference type="InterPro" id="IPR019734">
    <property type="entry name" value="TPR_rpt"/>
</dbReference>
<keyword evidence="2" id="KW-0677">Repeat</keyword>
<dbReference type="EMBL" id="SDKK01000005">
    <property type="protein sequence ID" value="TYC60081.1"/>
    <property type="molecule type" value="Genomic_DNA"/>
</dbReference>
<evidence type="ECO:0000313" key="10">
    <source>
        <dbReference type="EMBL" id="TYC60081.1"/>
    </source>
</evidence>
<feature type="transmembrane region" description="Helical" evidence="7">
    <location>
        <begin position="95"/>
        <end position="113"/>
    </location>
</feature>
<sequence>MTAFWIAAGLLTAFALAIICWPLLRQRHTASTSRKALNTAIYRDQMAELDRDLASGTVSRDDHAIAREELERRVLEDVADDGDTPSAARRLPRTALALGITLPAAAVALYFVLGNPAAMDPTAQKGVAPTAAEVEKMVGTLAEKLEQNPDNLQGWVMLGRSYKVMGRFDEAARAFEKAGSAMESEPELMLEVAELSAEQNQGKVEGKGLILLKQVLKDQPDNPQALVLAGTDAYFRQNYPEAARYWERVLAQVPPDSEDARNLTAGLEKIRSLMGQGQPAAKPAPKADTTAQPEARATGATSVSGRVSLAPALKGQAGPDDTVYIFARPADGPRMPLAVLRVKVSDLPKDFSLDDSMAMRPDLKISSAATLRIEARVSKTGDAIAKPGDLSGELTPVKPGATKLQLVIDKVVQ</sequence>
<reference evidence="10 11" key="1">
    <citation type="submission" date="2019-01" db="EMBL/GenBank/DDBJ databases">
        <title>Zoogloea oleivorans genome sequencing and assembly.</title>
        <authorList>
            <person name="Tancsics A."/>
            <person name="Farkas M."/>
            <person name="Kriszt B."/>
            <person name="Maroti G."/>
            <person name="Horvath B."/>
        </authorList>
    </citation>
    <scope>NUCLEOTIDE SEQUENCE [LARGE SCALE GENOMIC DNA]</scope>
    <source>
        <strain evidence="10 11">Buc</strain>
    </source>
</reference>
<keyword evidence="3" id="KW-0201">Cytochrome c-type biogenesis</keyword>
<dbReference type="PANTHER" id="PTHR47870">
    <property type="entry name" value="CYTOCHROME C-TYPE BIOGENESIS PROTEIN CCMH"/>
    <property type="match status" value="1"/>
</dbReference>
<evidence type="ECO:0000256" key="4">
    <source>
        <dbReference type="ARBA" id="ARBA00022803"/>
    </source>
</evidence>
<dbReference type="GO" id="GO:0017004">
    <property type="term" value="P:cytochrome complex assembly"/>
    <property type="evidence" value="ECO:0007669"/>
    <property type="project" value="UniProtKB-KW"/>
</dbReference>
<name>A0A6C2D227_9RHOO</name>
<dbReference type="InterPro" id="IPR011990">
    <property type="entry name" value="TPR-like_helical_dom_sf"/>
</dbReference>
<dbReference type="InterPro" id="IPR017560">
    <property type="entry name" value="Cyt_c_biogenesis_CcmI"/>
</dbReference>
<proteinExistence type="predicted"/>
<dbReference type="PROSITE" id="PS50005">
    <property type="entry name" value="TPR"/>
    <property type="match status" value="1"/>
</dbReference>
<dbReference type="InterPro" id="IPR056413">
    <property type="entry name" value="TPR_CcmH_CycH"/>
</dbReference>
<dbReference type="InterPro" id="IPR051263">
    <property type="entry name" value="C-type_cytochrome_biogenesis"/>
</dbReference>
<feature type="region of interest" description="Disordered" evidence="6">
    <location>
        <begin position="275"/>
        <end position="303"/>
    </location>
</feature>
<comment type="subcellular location">
    <subcellularLocation>
        <location evidence="1">Cell envelope</location>
    </subcellularLocation>
</comment>
<keyword evidence="4 5" id="KW-0802">TPR repeat</keyword>
<keyword evidence="7" id="KW-1133">Transmembrane helix</keyword>
<keyword evidence="11" id="KW-1185">Reference proteome</keyword>
<evidence type="ECO:0000256" key="1">
    <source>
        <dbReference type="ARBA" id="ARBA00004196"/>
    </source>
</evidence>
<dbReference type="PANTHER" id="PTHR47870:SF1">
    <property type="entry name" value="CYTOCHROME C-TYPE BIOGENESIS PROTEIN CCMH"/>
    <property type="match status" value="1"/>
</dbReference>
<evidence type="ECO:0000256" key="6">
    <source>
        <dbReference type="SAM" id="MobiDB-lite"/>
    </source>
</evidence>
<dbReference type="Pfam" id="PF23914">
    <property type="entry name" value="TPR_CcmH_CycH"/>
    <property type="match status" value="1"/>
</dbReference>
<evidence type="ECO:0000259" key="9">
    <source>
        <dbReference type="Pfam" id="PF23914"/>
    </source>
</evidence>
<dbReference type="Pfam" id="PF23892">
    <property type="entry name" value="Ig_CycH"/>
    <property type="match status" value="1"/>
</dbReference>
<evidence type="ECO:0000313" key="11">
    <source>
        <dbReference type="Proteomes" id="UP000389128"/>
    </source>
</evidence>
<feature type="domain" description="Cytochrome c-type biogenesis protein H TPR" evidence="9">
    <location>
        <begin position="124"/>
        <end position="258"/>
    </location>
</feature>
<feature type="repeat" description="TPR" evidence="5">
    <location>
        <begin position="152"/>
        <end position="185"/>
    </location>
</feature>
<feature type="compositionally biased region" description="Low complexity" evidence="6">
    <location>
        <begin position="278"/>
        <end position="293"/>
    </location>
</feature>
<evidence type="ECO:0000256" key="7">
    <source>
        <dbReference type="SAM" id="Phobius"/>
    </source>
</evidence>
<gene>
    <name evidence="10" type="primary">ccmI</name>
    <name evidence="10" type="ORF">ETQ85_06090</name>
</gene>
<dbReference type="NCBIfam" id="TIGR03142">
    <property type="entry name" value="cytochro_ccmI"/>
    <property type="match status" value="1"/>
</dbReference>
<accession>A0A6C2D227</accession>
<evidence type="ECO:0000256" key="3">
    <source>
        <dbReference type="ARBA" id="ARBA00022748"/>
    </source>
</evidence>
<keyword evidence="7" id="KW-0472">Membrane</keyword>
<dbReference type="RefSeq" id="WP_148578170.1">
    <property type="nucleotide sequence ID" value="NZ_SDKK01000005.1"/>
</dbReference>
<dbReference type="Proteomes" id="UP000389128">
    <property type="component" value="Unassembled WGS sequence"/>
</dbReference>
<comment type="caution">
    <text evidence="10">The sequence shown here is derived from an EMBL/GenBank/DDBJ whole genome shotgun (WGS) entry which is preliminary data.</text>
</comment>
<dbReference type="GO" id="GO:0030313">
    <property type="term" value="C:cell envelope"/>
    <property type="evidence" value="ECO:0007669"/>
    <property type="project" value="UniProtKB-SubCell"/>
</dbReference>
<protein>
    <submittedName>
        <fullName evidence="10">C-type cytochrome biogenesis protein CcmI</fullName>
    </submittedName>
</protein>
<dbReference type="AlphaFoldDB" id="A0A6C2D227"/>
<dbReference type="Gene3D" id="1.25.40.10">
    <property type="entry name" value="Tetratricopeptide repeat domain"/>
    <property type="match status" value="1"/>
</dbReference>
<organism evidence="10 11">
    <name type="scientific">Zoogloea oleivorans</name>
    <dbReference type="NCBI Taxonomy" id="1552750"/>
    <lineage>
        <taxon>Bacteria</taxon>
        <taxon>Pseudomonadati</taxon>
        <taxon>Pseudomonadota</taxon>
        <taxon>Betaproteobacteria</taxon>
        <taxon>Rhodocyclales</taxon>
        <taxon>Zoogloeaceae</taxon>
        <taxon>Zoogloea</taxon>
    </lineage>
</organism>
<keyword evidence="7" id="KW-0812">Transmembrane</keyword>